<keyword evidence="3" id="KW-1003">Cell membrane</keyword>
<keyword evidence="11" id="KW-1185">Reference proteome</keyword>
<dbReference type="Pfam" id="PF04143">
    <property type="entry name" value="Sulf_transp"/>
    <property type="match status" value="1"/>
</dbReference>
<keyword evidence="4" id="KW-0997">Cell inner membrane</keyword>
<evidence type="ECO:0000256" key="9">
    <source>
        <dbReference type="SAM" id="Phobius"/>
    </source>
</evidence>
<keyword evidence="7 9" id="KW-0472">Membrane</keyword>
<feature type="transmembrane region" description="Helical" evidence="9">
    <location>
        <begin position="70"/>
        <end position="92"/>
    </location>
</feature>
<evidence type="ECO:0000256" key="6">
    <source>
        <dbReference type="ARBA" id="ARBA00022989"/>
    </source>
</evidence>
<comment type="caution">
    <text evidence="10">The sequence shown here is derived from an EMBL/GenBank/DDBJ whole genome shotgun (WGS) entry which is preliminary data.</text>
</comment>
<evidence type="ECO:0000313" key="10">
    <source>
        <dbReference type="EMBL" id="GMI21185.1"/>
    </source>
</evidence>
<evidence type="ECO:0000256" key="1">
    <source>
        <dbReference type="ARBA" id="ARBA00004429"/>
    </source>
</evidence>
<feature type="transmembrane region" description="Helical" evidence="9">
    <location>
        <begin position="383"/>
        <end position="411"/>
    </location>
</feature>
<reference evidence="10 11" key="1">
    <citation type="journal article" date="2023" name="Commun. Biol.">
        <title>Genome analysis of Parmales, the sister group of diatoms, reveals the evolutionary specialization of diatoms from phago-mixotrophs to photoautotrophs.</title>
        <authorList>
            <person name="Ban H."/>
            <person name="Sato S."/>
            <person name="Yoshikawa S."/>
            <person name="Yamada K."/>
            <person name="Nakamura Y."/>
            <person name="Ichinomiya M."/>
            <person name="Sato N."/>
            <person name="Blanc-Mathieu R."/>
            <person name="Endo H."/>
            <person name="Kuwata A."/>
            <person name="Ogata H."/>
        </authorList>
    </citation>
    <scope>NUCLEOTIDE SEQUENCE [LARGE SCALE GENOMIC DNA]</scope>
</reference>
<keyword evidence="6 9" id="KW-1133">Transmembrane helix</keyword>
<feature type="transmembrane region" description="Helical" evidence="9">
    <location>
        <begin position="150"/>
        <end position="166"/>
    </location>
</feature>
<proteinExistence type="predicted"/>
<organism evidence="10 11">
    <name type="scientific">Tetraparma gracilis</name>
    <dbReference type="NCBI Taxonomy" id="2962635"/>
    <lineage>
        <taxon>Eukaryota</taxon>
        <taxon>Sar</taxon>
        <taxon>Stramenopiles</taxon>
        <taxon>Ochrophyta</taxon>
        <taxon>Bolidophyceae</taxon>
        <taxon>Parmales</taxon>
        <taxon>Triparmaceae</taxon>
        <taxon>Tetraparma</taxon>
    </lineage>
</organism>
<name>A0ABQ6M7P6_9STRA</name>
<feature type="transmembrane region" description="Helical" evidence="9">
    <location>
        <begin position="310"/>
        <end position="339"/>
    </location>
</feature>
<accession>A0ABQ6M7P6</accession>
<evidence type="ECO:0000256" key="7">
    <source>
        <dbReference type="ARBA" id="ARBA00023136"/>
    </source>
</evidence>
<dbReference type="PANTHER" id="PTHR30574">
    <property type="entry name" value="INNER MEMBRANE PROTEIN YEDE"/>
    <property type="match status" value="1"/>
</dbReference>
<dbReference type="InterPro" id="IPR007272">
    <property type="entry name" value="Sulf_transp_TsuA/YedE"/>
</dbReference>
<evidence type="ECO:0000313" key="11">
    <source>
        <dbReference type="Proteomes" id="UP001165060"/>
    </source>
</evidence>
<feature type="region of interest" description="Disordered" evidence="8">
    <location>
        <begin position="1"/>
        <end position="25"/>
    </location>
</feature>
<evidence type="ECO:0000256" key="3">
    <source>
        <dbReference type="ARBA" id="ARBA00022475"/>
    </source>
</evidence>
<evidence type="ECO:0008006" key="12">
    <source>
        <dbReference type="Google" id="ProtNLM"/>
    </source>
</evidence>
<evidence type="ECO:0000256" key="2">
    <source>
        <dbReference type="ARBA" id="ARBA00022448"/>
    </source>
</evidence>
<dbReference type="Proteomes" id="UP001165060">
    <property type="component" value="Unassembled WGS sequence"/>
</dbReference>
<dbReference type="PANTHER" id="PTHR30574:SF1">
    <property type="entry name" value="SULPHUR TRANSPORT DOMAIN-CONTAINING PROTEIN"/>
    <property type="match status" value="1"/>
</dbReference>
<dbReference type="EMBL" id="BRYB01003818">
    <property type="protein sequence ID" value="GMI21185.1"/>
    <property type="molecule type" value="Genomic_DNA"/>
</dbReference>
<sequence>MDIESSAKPTPPECIPCSPESTSPPPNPLNHVRSIILASAAGIVWGITFEKSRVFEIRAIRGQMVFERFVMLKMFMAAMGISAFCIATVGAFKPELVYRTIRTKFRVGCNRGVLRGTVLGAFILGCGMSLSSACPGMVLAQVGAGQPNSLYTVLGGLFGCFLYGSFETSVWGKAFITSGYTFPNDKRFVDEFLNVKDRAGPMIAALGVFACAASGVFEALVSWESVPGGDSLGEADFANDCAGKSVFACRQWQPGIAGGILGSLQLVLMYSTQSCMGSSTAYQSIVAAPFLLFGQDRRDKLAGGRSRFKYLASFTPASLALQWQIFWCLFCAIGAYLSASMSGTYGTVPGLPPASCFLGGALMLFGGRLGAGCTSGHGISGCSLLQCASFAAVPAMFGGGIATGFVLKAILGDAYYPSY</sequence>
<evidence type="ECO:0000256" key="4">
    <source>
        <dbReference type="ARBA" id="ARBA00022519"/>
    </source>
</evidence>
<keyword evidence="2" id="KW-0813">Transport</keyword>
<comment type="subcellular location">
    <subcellularLocation>
        <location evidence="1">Cell inner membrane</location>
        <topology evidence="1">Multi-pass membrane protein</topology>
    </subcellularLocation>
</comment>
<evidence type="ECO:0000256" key="5">
    <source>
        <dbReference type="ARBA" id="ARBA00022692"/>
    </source>
</evidence>
<protein>
    <recommendedName>
        <fullName evidence="12">Sulphur transport domain-containing protein</fullName>
    </recommendedName>
</protein>
<keyword evidence="5 9" id="KW-0812">Transmembrane</keyword>
<evidence type="ECO:0000256" key="8">
    <source>
        <dbReference type="SAM" id="MobiDB-lite"/>
    </source>
</evidence>
<gene>
    <name evidence="10" type="ORF">TeGR_g6744</name>
</gene>
<feature type="transmembrane region" description="Helical" evidence="9">
    <location>
        <begin position="112"/>
        <end position="138"/>
    </location>
</feature>
<feature type="transmembrane region" description="Helical" evidence="9">
    <location>
        <begin position="351"/>
        <end position="371"/>
    </location>
</feature>